<comment type="caution">
    <text evidence="2">The sequence shown here is derived from an EMBL/GenBank/DDBJ whole genome shotgun (WGS) entry which is preliminary data.</text>
</comment>
<feature type="region of interest" description="Disordered" evidence="1">
    <location>
        <begin position="548"/>
        <end position="618"/>
    </location>
</feature>
<feature type="region of interest" description="Disordered" evidence="1">
    <location>
        <begin position="1"/>
        <end position="26"/>
    </location>
</feature>
<name>A0A8H7JD24_9PLEO</name>
<reference evidence="2" key="1">
    <citation type="submission" date="2018-12" db="EMBL/GenBank/DDBJ databases">
        <authorList>
            <person name="Syme R.A."/>
            <person name="Farfan-Caceres L."/>
            <person name="Lichtenzveig J."/>
        </authorList>
    </citation>
    <scope>NUCLEOTIDE SEQUENCE</scope>
    <source>
        <strain evidence="2">Al4</strain>
    </source>
</reference>
<evidence type="ECO:0000313" key="2">
    <source>
        <dbReference type="EMBL" id="KAF9701401.1"/>
    </source>
</evidence>
<feature type="compositionally biased region" description="Low complexity" evidence="1">
    <location>
        <begin position="400"/>
        <end position="418"/>
    </location>
</feature>
<accession>A0A8H7JD24</accession>
<evidence type="ECO:0000313" key="3">
    <source>
        <dbReference type="Proteomes" id="UP000651452"/>
    </source>
</evidence>
<dbReference type="OrthoDB" id="3788294at2759"/>
<feature type="region of interest" description="Disordered" evidence="1">
    <location>
        <begin position="399"/>
        <end position="433"/>
    </location>
</feature>
<feature type="compositionally biased region" description="Polar residues" evidence="1">
    <location>
        <begin position="591"/>
        <end position="602"/>
    </location>
</feature>
<feature type="compositionally biased region" description="Basic and acidic residues" evidence="1">
    <location>
        <begin position="609"/>
        <end position="618"/>
    </location>
</feature>
<dbReference type="Proteomes" id="UP000651452">
    <property type="component" value="Unassembled WGS sequence"/>
</dbReference>
<feature type="region of interest" description="Disordered" evidence="1">
    <location>
        <begin position="141"/>
        <end position="163"/>
    </location>
</feature>
<dbReference type="EMBL" id="RZGK01000002">
    <property type="protein sequence ID" value="KAF9701401.1"/>
    <property type="molecule type" value="Genomic_DNA"/>
</dbReference>
<protein>
    <submittedName>
        <fullName evidence="2">Uncharacterized protein</fullName>
    </submittedName>
</protein>
<reference evidence="2" key="2">
    <citation type="submission" date="2020-09" db="EMBL/GenBank/DDBJ databases">
        <title>Reference genome assembly for Australian Ascochyta lentis isolate Al4.</title>
        <authorList>
            <person name="Lee R.C."/>
            <person name="Farfan-Caceres L.M."/>
            <person name="Debler J.W."/>
            <person name="Williams A.H."/>
            <person name="Henares B.M."/>
        </authorList>
    </citation>
    <scope>NUCLEOTIDE SEQUENCE</scope>
    <source>
        <strain evidence="2">Al4</strain>
    </source>
</reference>
<feature type="region of interest" description="Disordered" evidence="1">
    <location>
        <begin position="72"/>
        <end position="94"/>
    </location>
</feature>
<organism evidence="2 3">
    <name type="scientific">Ascochyta lentis</name>
    <dbReference type="NCBI Taxonomy" id="205686"/>
    <lineage>
        <taxon>Eukaryota</taxon>
        <taxon>Fungi</taxon>
        <taxon>Dikarya</taxon>
        <taxon>Ascomycota</taxon>
        <taxon>Pezizomycotina</taxon>
        <taxon>Dothideomycetes</taxon>
        <taxon>Pleosporomycetidae</taxon>
        <taxon>Pleosporales</taxon>
        <taxon>Pleosporineae</taxon>
        <taxon>Didymellaceae</taxon>
        <taxon>Ascochyta</taxon>
    </lineage>
</organism>
<feature type="compositionally biased region" description="Basic and acidic residues" evidence="1">
    <location>
        <begin position="420"/>
        <end position="433"/>
    </location>
</feature>
<feature type="compositionally biased region" description="Basic and acidic residues" evidence="1">
    <location>
        <begin position="548"/>
        <end position="567"/>
    </location>
</feature>
<dbReference type="AlphaFoldDB" id="A0A8H7JD24"/>
<sequence>MGFKRRANAIASVEKKKQHKQPSPLQQEISALDDQNEGCIDATSSDAMSNVEMDDDDDAKVRWRELKAAKTEEEEIERYRRQQAGTHTKAEAEHNEDLHQVRLRRMRARKAGREAERKAAQTHEAAHELTLGADWNAYNQAQGNGDSETTKIEGSPASTSRASSAGMLITNARQRKHELRLIPGDRAAFFTSKHPSLKRTDSEIFPEADQPIPWRNTKRQRVLLNTDQSRIESDFILSDEFIDDVNTMLDFVAGWRKELFKEIRYSFKKEPENKNRRIKFARMRDDAWAVRLLKPDKLESERHPGLADAYTFDDLPDDCREYGCLEGCPRKIPMKEKIANLKRFREDQAENKPLHIMAKACNTASPAPGALLDACTMPPPPIPPRSDKRRVPYGVQDINSMSKRSSTTLKSLTSAQKSPETPRMKSHDLPSAKTSADRLEQLQRMNTNLENQVRQLKAMMSQKKSQSVGGKGIEMASEWLQSDLGSDIEPKALQSGRKDSIFDRLNSGPLGRKLVHVDKIPSGPNSVSVEGYMLTSVFDRRSKIPGLRDENVRHRPREDYYAERIPPKSDSQSKGSAAPPPSPRRTKKSHSNTVDQPLSTITARIKFRPQYERNPDAY</sequence>
<gene>
    <name evidence="2" type="ORF">EKO04_000231</name>
</gene>
<evidence type="ECO:0000256" key="1">
    <source>
        <dbReference type="SAM" id="MobiDB-lite"/>
    </source>
</evidence>
<proteinExistence type="predicted"/>
<keyword evidence="3" id="KW-1185">Reference proteome</keyword>